<dbReference type="InterPro" id="IPR036477">
    <property type="entry name" value="Formyl_transf_N_sf"/>
</dbReference>
<dbReference type="GO" id="GO:0016740">
    <property type="term" value="F:transferase activity"/>
    <property type="evidence" value="ECO:0007669"/>
    <property type="project" value="UniProtKB-KW"/>
</dbReference>
<organism evidence="2 3">
    <name type="scientific">Allorhizobium borbori</name>
    <dbReference type="NCBI Taxonomy" id="485907"/>
    <lineage>
        <taxon>Bacteria</taxon>
        <taxon>Pseudomonadati</taxon>
        <taxon>Pseudomonadota</taxon>
        <taxon>Alphaproteobacteria</taxon>
        <taxon>Hyphomicrobiales</taxon>
        <taxon>Rhizobiaceae</taxon>
        <taxon>Rhizobium/Agrobacterium group</taxon>
        <taxon>Allorhizobium</taxon>
    </lineage>
</organism>
<reference evidence="2 3" key="1">
    <citation type="submission" date="2020-08" db="EMBL/GenBank/DDBJ databases">
        <title>Genomic Encyclopedia of Type Strains, Phase IV (KMG-IV): sequencing the most valuable type-strain genomes for metagenomic binning, comparative biology and taxonomic classification.</title>
        <authorList>
            <person name="Goeker M."/>
        </authorList>
    </citation>
    <scope>NUCLEOTIDE SEQUENCE [LARGE SCALE GENOMIC DNA]</scope>
    <source>
        <strain evidence="2 3">DSM 26385</strain>
    </source>
</reference>
<keyword evidence="2" id="KW-0808">Transferase</keyword>
<dbReference type="Gene3D" id="3.40.50.170">
    <property type="entry name" value="Formyl transferase, N-terminal domain"/>
    <property type="match status" value="1"/>
</dbReference>
<dbReference type="AlphaFoldDB" id="A0A7W6P228"/>
<evidence type="ECO:0000313" key="2">
    <source>
        <dbReference type="EMBL" id="MBB4103434.1"/>
    </source>
</evidence>
<evidence type="ECO:0000259" key="1">
    <source>
        <dbReference type="Pfam" id="PF00551"/>
    </source>
</evidence>
<keyword evidence="3" id="KW-1185">Reference proteome</keyword>
<dbReference type="Proteomes" id="UP000584824">
    <property type="component" value="Unassembled WGS sequence"/>
</dbReference>
<gene>
    <name evidence="2" type="ORF">GGQ66_001992</name>
</gene>
<sequence length="265" mass="28554">MPRDNRTPVDHMPAIVVLAAPGLIPAVLTNALAQAFRGRVIVIKERPEGPFAVARRRARRLGPVTALGQLGTAIASRLMKKTSRTRMDAILAAHGRRPELNLDVPRLSVTSVNDAETRSAIARLKPGVIVTIACRLIGRETLAAAPCPIINFHAGINPAYRGQMGGYWALALADPDNFGATIHLVDAGIDTGATLYEVRPKPDPADSMATYPLLLAVAGVERLIQAVDDALSGNLKPVQTTGPSALHYPPTIWRWLWTGIRRGIW</sequence>
<dbReference type="InterPro" id="IPR002376">
    <property type="entry name" value="Formyl_transf_N"/>
</dbReference>
<comment type="caution">
    <text evidence="2">The sequence shown here is derived from an EMBL/GenBank/DDBJ whole genome shotgun (WGS) entry which is preliminary data.</text>
</comment>
<feature type="domain" description="Formyl transferase N-terminal" evidence="1">
    <location>
        <begin position="105"/>
        <end position="224"/>
    </location>
</feature>
<accession>A0A7W6P228</accession>
<dbReference type="Pfam" id="PF00551">
    <property type="entry name" value="Formyl_trans_N"/>
    <property type="match status" value="1"/>
</dbReference>
<protein>
    <submittedName>
        <fullName evidence="2">Folate-dependent phosphoribosylglycinamide formyltransferase PurN</fullName>
    </submittedName>
</protein>
<proteinExistence type="predicted"/>
<dbReference type="CDD" id="cd08653">
    <property type="entry name" value="FMT_core_like_3"/>
    <property type="match status" value="1"/>
</dbReference>
<name>A0A7W6P228_9HYPH</name>
<dbReference type="RefSeq" id="WP_183791979.1">
    <property type="nucleotide sequence ID" value="NZ_JACIDU010000007.1"/>
</dbReference>
<dbReference type="EMBL" id="JACIDU010000007">
    <property type="protein sequence ID" value="MBB4103434.1"/>
    <property type="molecule type" value="Genomic_DNA"/>
</dbReference>
<dbReference type="SUPFAM" id="SSF53328">
    <property type="entry name" value="Formyltransferase"/>
    <property type="match status" value="1"/>
</dbReference>
<evidence type="ECO:0000313" key="3">
    <source>
        <dbReference type="Proteomes" id="UP000584824"/>
    </source>
</evidence>